<dbReference type="Proteomes" id="UP000037685">
    <property type="component" value="Unassembled WGS sequence"/>
</dbReference>
<evidence type="ECO:0000313" key="2">
    <source>
        <dbReference type="EMBL" id="KOX90447.1"/>
    </source>
</evidence>
<organism evidence="2 3">
    <name type="scientific">Thermus aquaticus</name>
    <dbReference type="NCBI Taxonomy" id="271"/>
    <lineage>
        <taxon>Bacteria</taxon>
        <taxon>Thermotogati</taxon>
        <taxon>Deinococcota</taxon>
        <taxon>Deinococci</taxon>
        <taxon>Thermales</taxon>
        <taxon>Thermaceae</taxon>
        <taxon>Thermus</taxon>
    </lineage>
</organism>
<evidence type="ECO:0000313" key="3">
    <source>
        <dbReference type="Proteomes" id="UP000037685"/>
    </source>
</evidence>
<dbReference type="AlphaFoldDB" id="A0A0M9AEL4"/>
<protein>
    <recommendedName>
        <fullName evidence="4">Pili assembly chaperone N-terminal domain-containing protein</fullName>
    </recommendedName>
</protein>
<name>A0A0M9AEL4_THEAQ</name>
<sequence>MLKRGNETMKRPLVALTGLLLTQALAQVDLALSPARLELVLPPGGEVTEVVRMRNGLDREEALSVALRPFALTPQGDVAESPERNLCPHLTATPTAFTVPPRGTAEVRLTLKAPPGAEGTLACLVVFTAGPRPTGLGGLRITASPSLGLAVYLTLRGTERPALRAKVGGEGKALPLLLENPGNVLQRVTGEARVFDGEGKEVARLPIAELPVFPGGYRELALEPEAPLPPGRYRVVLILESAYGRYAAEGVWAVP</sequence>
<dbReference type="EMBL" id="LHCI01000106">
    <property type="protein sequence ID" value="KOX90447.1"/>
    <property type="molecule type" value="Genomic_DNA"/>
</dbReference>
<dbReference type="PATRIC" id="fig|271.14.peg.1710"/>
<gene>
    <name evidence="2" type="ORF">BVI061214_01638</name>
</gene>
<keyword evidence="1" id="KW-0732">Signal</keyword>
<reference evidence="2 3" key="1">
    <citation type="submission" date="2015-07" db="EMBL/GenBank/DDBJ databases">
        <authorList>
            <person name="Noorani M."/>
        </authorList>
    </citation>
    <scope>NUCLEOTIDE SEQUENCE [LARGE SCALE GENOMIC DNA]</scope>
    <source>
        <strain evidence="3">ATCC 25104 / DSM 625 / JCM 10724 / NBRC 103206 / NCIMB 11243 / YT-1</strain>
    </source>
</reference>
<accession>A0A0M9AEL4</accession>
<evidence type="ECO:0000256" key="1">
    <source>
        <dbReference type="SAM" id="SignalP"/>
    </source>
</evidence>
<proteinExistence type="predicted"/>
<feature type="signal peptide" evidence="1">
    <location>
        <begin position="1"/>
        <end position="26"/>
    </location>
</feature>
<evidence type="ECO:0008006" key="4">
    <source>
        <dbReference type="Google" id="ProtNLM"/>
    </source>
</evidence>
<comment type="caution">
    <text evidence="2">The sequence shown here is derived from an EMBL/GenBank/DDBJ whole genome shotgun (WGS) entry which is preliminary data.</text>
</comment>
<feature type="chain" id="PRO_5005831041" description="Pili assembly chaperone N-terminal domain-containing protein" evidence="1">
    <location>
        <begin position="27"/>
        <end position="255"/>
    </location>
</feature>